<dbReference type="PANTHER" id="PTHR46796:SF15">
    <property type="entry name" value="BLL1074 PROTEIN"/>
    <property type="match status" value="1"/>
</dbReference>
<keyword evidence="6" id="KW-1185">Reference proteome</keyword>
<dbReference type="Gene3D" id="1.10.10.60">
    <property type="entry name" value="Homeodomain-like"/>
    <property type="match status" value="1"/>
</dbReference>
<evidence type="ECO:0000256" key="1">
    <source>
        <dbReference type="ARBA" id="ARBA00023015"/>
    </source>
</evidence>
<dbReference type="SMART" id="SM00342">
    <property type="entry name" value="HTH_ARAC"/>
    <property type="match status" value="1"/>
</dbReference>
<dbReference type="Proteomes" id="UP001197247">
    <property type="component" value="Unassembled WGS sequence"/>
</dbReference>
<dbReference type="PROSITE" id="PS01124">
    <property type="entry name" value="HTH_ARAC_FAMILY_2"/>
    <property type="match status" value="1"/>
</dbReference>
<name>A0ABS5TMC6_9ACTN</name>
<evidence type="ECO:0000259" key="4">
    <source>
        <dbReference type="PROSITE" id="PS01124"/>
    </source>
</evidence>
<evidence type="ECO:0000313" key="6">
    <source>
        <dbReference type="Proteomes" id="UP001197247"/>
    </source>
</evidence>
<comment type="caution">
    <text evidence="5">The sequence shown here is derived from an EMBL/GenBank/DDBJ whole genome shotgun (WGS) entry which is preliminary data.</text>
</comment>
<dbReference type="EMBL" id="JAHBAY010000011">
    <property type="protein sequence ID" value="MBT0772237.1"/>
    <property type="molecule type" value="Genomic_DNA"/>
</dbReference>
<gene>
    <name evidence="5" type="ORF">KIH74_25050</name>
</gene>
<keyword evidence="1" id="KW-0805">Transcription regulation</keyword>
<organism evidence="5 6">
    <name type="scientific">Kineosporia corallincola</name>
    <dbReference type="NCBI Taxonomy" id="2835133"/>
    <lineage>
        <taxon>Bacteria</taxon>
        <taxon>Bacillati</taxon>
        <taxon>Actinomycetota</taxon>
        <taxon>Actinomycetes</taxon>
        <taxon>Kineosporiales</taxon>
        <taxon>Kineosporiaceae</taxon>
        <taxon>Kineosporia</taxon>
    </lineage>
</organism>
<accession>A0ABS5TMC6</accession>
<evidence type="ECO:0000313" key="5">
    <source>
        <dbReference type="EMBL" id="MBT0772237.1"/>
    </source>
</evidence>
<proteinExistence type="predicted"/>
<dbReference type="InterPro" id="IPR018060">
    <property type="entry name" value="HTH_AraC"/>
</dbReference>
<dbReference type="Pfam" id="PF12833">
    <property type="entry name" value="HTH_18"/>
    <property type="match status" value="1"/>
</dbReference>
<dbReference type="PANTHER" id="PTHR46796">
    <property type="entry name" value="HTH-TYPE TRANSCRIPTIONAL ACTIVATOR RHAS-RELATED"/>
    <property type="match status" value="1"/>
</dbReference>
<sequence length="227" mass="24308">MTYSERPAGRPGVTVWQSAGSSPSLILPDGCLDLMWDGEHLHVAGPDSTAHLHVPRGDGERWTALRFGAGTGPVALGVPADALLDRRVPLADLWGTRRAAALERRVATDGATALENWLRRAPAPEDPLGERVFTLIGAGTPVARTADRVGLSPRQLQRRSRELFGYGAGHLLRVLRLQRALARTRAGIPPARVAAETGYCDQAHLSREVKALTGRTPGQLSGANRST</sequence>
<keyword evidence="3" id="KW-0804">Transcription</keyword>
<keyword evidence="2" id="KW-0238">DNA-binding</keyword>
<protein>
    <submittedName>
        <fullName evidence="5">AraC family transcriptional regulator</fullName>
    </submittedName>
</protein>
<evidence type="ECO:0000256" key="2">
    <source>
        <dbReference type="ARBA" id="ARBA00023125"/>
    </source>
</evidence>
<dbReference type="InterPro" id="IPR050204">
    <property type="entry name" value="AraC_XylS_family_regulators"/>
</dbReference>
<feature type="domain" description="HTH araC/xylS-type" evidence="4">
    <location>
        <begin position="142"/>
        <end position="223"/>
    </location>
</feature>
<reference evidence="5 6" key="1">
    <citation type="submission" date="2021-05" db="EMBL/GenBank/DDBJ databases">
        <title>Kineosporia and Streptomyces sp. nov. two new marine actinobacteria isolated from Coral.</title>
        <authorList>
            <person name="Buangrab K."/>
            <person name="Sutthacheep M."/>
            <person name="Yeemin T."/>
            <person name="Harunari E."/>
            <person name="Igarashi Y."/>
            <person name="Kanchanasin P."/>
            <person name="Tanasupawat S."/>
            <person name="Phongsopitanun W."/>
        </authorList>
    </citation>
    <scope>NUCLEOTIDE SEQUENCE [LARGE SCALE GENOMIC DNA]</scope>
    <source>
        <strain evidence="5 6">J2-2</strain>
    </source>
</reference>
<evidence type="ECO:0000256" key="3">
    <source>
        <dbReference type="ARBA" id="ARBA00023163"/>
    </source>
</evidence>
<dbReference type="RefSeq" id="WP_214158629.1">
    <property type="nucleotide sequence ID" value="NZ_JAHBAY010000011.1"/>
</dbReference>